<evidence type="ECO:0000256" key="5">
    <source>
        <dbReference type="ARBA" id="ARBA00023136"/>
    </source>
</evidence>
<protein>
    <submittedName>
        <fullName evidence="9">Uncharacterized protein involved in exopolysaccharide biosynthesis</fullName>
    </submittedName>
</protein>
<feature type="transmembrane region" description="Helical" evidence="7">
    <location>
        <begin position="20"/>
        <end position="41"/>
    </location>
</feature>
<dbReference type="GO" id="GO:0005886">
    <property type="term" value="C:plasma membrane"/>
    <property type="evidence" value="ECO:0007669"/>
    <property type="project" value="UniProtKB-SubCell"/>
</dbReference>
<keyword evidence="4 7" id="KW-1133">Transmembrane helix</keyword>
<keyword evidence="5 7" id="KW-0472">Membrane</keyword>
<dbReference type="AlphaFoldDB" id="A0A4Q7LBE5"/>
<keyword evidence="10" id="KW-1185">Reference proteome</keyword>
<feature type="coiled-coil region" evidence="6">
    <location>
        <begin position="169"/>
        <end position="196"/>
    </location>
</feature>
<accession>A0A4Q7LBE5</accession>
<evidence type="ECO:0000259" key="8">
    <source>
        <dbReference type="Pfam" id="PF02706"/>
    </source>
</evidence>
<reference evidence="9 10" key="1">
    <citation type="submission" date="2019-02" db="EMBL/GenBank/DDBJ databases">
        <title>Genomic Encyclopedia of Type Strains, Phase IV (KMG-IV): sequencing the most valuable type-strain genomes for metagenomic binning, comparative biology and taxonomic classification.</title>
        <authorList>
            <person name="Goeker M."/>
        </authorList>
    </citation>
    <scope>NUCLEOTIDE SEQUENCE [LARGE SCALE GENOMIC DNA]</scope>
    <source>
        <strain evidence="9 10">DSM 10617</strain>
    </source>
</reference>
<keyword evidence="6" id="KW-0175">Coiled coil</keyword>
<comment type="subcellular location">
    <subcellularLocation>
        <location evidence="1">Cell membrane</location>
        <topology evidence="1">Multi-pass membrane protein</topology>
    </subcellularLocation>
</comment>
<dbReference type="InterPro" id="IPR050445">
    <property type="entry name" value="Bact_polysacc_biosynth/exp"/>
</dbReference>
<dbReference type="Proteomes" id="UP000293433">
    <property type="component" value="Unassembled WGS sequence"/>
</dbReference>
<dbReference type="RefSeq" id="WP_165396854.1">
    <property type="nucleotide sequence ID" value="NZ_SGWV01000012.1"/>
</dbReference>
<keyword evidence="3 7" id="KW-0812">Transmembrane</keyword>
<evidence type="ECO:0000256" key="2">
    <source>
        <dbReference type="ARBA" id="ARBA00022475"/>
    </source>
</evidence>
<dbReference type="Pfam" id="PF02706">
    <property type="entry name" value="Wzz"/>
    <property type="match status" value="1"/>
</dbReference>
<feature type="domain" description="Polysaccharide chain length determinant N-terminal" evidence="8">
    <location>
        <begin position="7"/>
        <end position="102"/>
    </location>
</feature>
<gene>
    <name evidence="9" type="ORF">EV685_3682</name>
</gene>
<evidence type="ECO:0000256" key="7">
    <source>
        <dbReference type="SAM" id="Phobius"/>
    </source>
</evidence>
<comment type="caution">
    <text evidence="9">The sequence shown here is derived from an EMBL/GenBank/DDBJ whole genome shotgun (WGS) entry which is preliminary data.</text>
</comment>
<evidence type="ECO:0000256" key="3">
    <source>
        <dbReference type="ARBA" id="ARBA00022692"/>
    </source>
</evidence>
<evidence type="ECO:0000256" key="6">
    <source>
        <dbReference type="SAM" id="Coils"/>
    </source>
</evidence>
<keyword evidence="2" id="KW-1003">Cell membrane</keyword>
<dbReference type="PANTHER" id="PTHR32309">
    <property type="entry name" value="TYROSINE-PROTEIN KINASE"/>
    <property type="match status" value="1"/>
</dbReference>
<proteinExistence type="predicted"/>
<sequence length="372" mass="40453">MSGNQAITILDIFKILRKRWLFVVFGPLIIGVSALGFSFMITPKYTASAQIMIPQTQSTASALLGSLGGLAGAAGGAIPGLKNPADQWIGLMRSRTVGDALVDRFSLLDRYKRVHRFEAREQLSIQTSISSGKDSLIDISVEDVDPKVAAEMTTAYIEELQKLSKSLAVSEAAQRRLFFQKQLEEAKEQLLAAELALQRGGVSEQALMASPETAVGTVARLKAQITAAEVQISVMSGSMTENNALLQASRRELDSLRAQLARVDRPTSSSGASKDIRANEASGDAYIARLRNFKYYETLFELMARQYELARADEAKDGALIQVVDPAQIPEWKSSPKRGIIAVMSTLSGLIACVAAVLIWHQYKESRRVSAG</sequence>
<evidence type="ECO:0000256" key="4">
    <source>
        <dbReference type="ARBA" id="ARBA00022989"/>
    </source>
</evidence>
<dbReference type="PANTHER" id="PTHR32309:SF13">
    <property type="entry name" value="FERRIC ENTEROBACTIN TRANSPORT PROTEIN FEPE"/>
    <property type="match status" value="1"/>
</dbReference>
<dbReference type="EMBL" id="SGWV01000012">
    <property type="protein sequence ID" value="RZS47477.1"/>
    <property type="molecule type" value="Genomic_DNA"/>
</dbReference>
<evidence type="ECO:0000313" key="10">
    <source>
        <dbReference type="Proteomes" id="UP000293433"/>
    </source>
</evidence>
<evidence type="ECO:0000313" key="9">
    <source>
        <dbReference type="EMBL" id="RZS47477.1"/>
    </source>
</evidence>
<dbReference type="GO" id="GO:0004713">
    <property type="term" value="F:protein tyrosine kinase activity"/>
    <property type="evidence" value="ECO:0007669"/>
    <property type="project" value="TreeGrafter"/>
</dbReference>
<evidence type="ECO:0000256" key="1">
    <source>
        <dbReference type="ARBA" id="ARBA00004651"/>
    </source>
</evidence>
<dbReference type="InterPro" id="IPR003856">
    <property type="entry name" value="LPS_length_determ_N"/>
</dbReference>
<name>A0A4Q7LBE5_9BURK</name>
<organism evidence="9 10">
    <name type="scientific">Sphaerotilus mobilis</name>
    <dbReference type="NCBI Taxonomy" id="47994"/>
    <lineage>
        <taxon>Bacteria</taxon>
        <taxon>Pseudomonadati</taxon>
        <taxon>Pseudomonadota</taxon>
        <taxon>Betaproteobacteria</taxon>
        <taxon>Burkholderiales</taxon>
        <taxon>Sphaerotilaceae</taxon>
        <taxon>Sphaerotilus</taxon>
    </lineage>
</organism>
<feature type="transmembrane region" description="Helical" evidence="7">
    <location>
        <begin position="339"/>
        <end position="360"/>
    </location>
</feature>